<sequence length="142" mass="14923">MLKKILCIISLIFFLSATSFAQENKFLRESPINNPTDDTPPKENSIGTILMTPITIAGIAVASVIMIPVGSLTGFVGGAIMSPMIFDNGDYISHRAIVRAFEIPAAAGGLAIGGAAYMTGKLPIETAKTLSQSAQENGYMVS</sequence>
<dbReference type="AlphaFoldDB" id="A0A1J0KVJ7"/>
<keyword evidence="1" id="KW-0472">Membrane</keyword>
<evidence type="ECO:0000313" key="3">
    <source>
        <dbReference type="EMBL" id="APC97636.1"/>
    </source>
</evidence>
<organism evidence="3 4">
    <name type="scientific">Francisella frigiditurris</name>
    <dbReference type="NCBI Taxonomy" id="1542390"/>
    <lineage>
        <taxon>Bacteria</taxon>
        <taxon>Pseudomonadati</taxon>
        <taxon>Pseudomonadota</taxon>
        <taxon>Gammaproteobacteria</taxon>
        <taxon>Thiotrichales</taxon>
        <taxon>Francisellaceae</taxon>
        <taxon>Francisella</taxon>
    </lineage>
</organism>
<keyword evidence="1" id="KW-1133">Transmembrane helix</keyword>
<dbReference type="Proteomes" id="UP000182521">
    <property type="component" value="Chromosome"/>
</dbReference>
<feature type="transmembrane region" description="Helical" evidence="1">
    <location>
        <begin position="45"/>
        <end position="76"/>
    </location>
</feature>
<evidence type="ECO:0000256" key="1">
    <source>
        <dbReference type="SAM" id="Phobius"/>
    </source>
</evidence>
<reference evidence="4" key="1">
    <citation type="submission" date="2014-10" db="EMBL/GenBank/DDBJ databases">
        <authorList>
            <person name="Kuske C.R."/>
            <person name="Challacombe J.F."/>
            <person name="Daligault H.E."/>
            <person name="Davenport K.W."/>
            <person name="Johnson S.L."/>
            <person name="Siddaramappa S."/>
            <person name="Petersen J.M."/>
        </authorList>
    </citation>
    <scope>NUCLEOTIDE SEQUENCE [LARGE SCALE GENOMIC DNA]</scope>
    <source>
        <strain evidence="4">CA97-1460</strain>
    </source>
</reference>
<evidence type="ECO:0000313" key="4">
    <source>
        <dbReference type="Proteomes" id="UP000182521"/>
    </source>
</evidence>
<name>A0A1J0KVJ7_9GAMM</name>
<proteinExistence type="predicted"/>
<accession>A0A1J0KVJ7</accession>
<keyword evidence="1" id="KW-0812">Transmembrane</keyword>
<dbReference type="KEGG" id="frc:KX01_882"/>
<protein>
    <submittedName>
        <fullName evidence="3">Uncharacterized protein</fullName>
    </submittedName>
</protein>
<keyword evidence="2" id="KW-0732">Signal</keyword>
<keyword evidence="4" id="KW-1185">Reference proteome</keyword>
<gene>
    <name evidence="3" type="ORF">KX01_882</name>
</gene>
<dbReference type="RefSeq" id="WP_071663820.1">
    <property type="nucleotide sequence ID" value="NZ_CP009654.1"/>
</dbReference>
<dbReference type="EMBL" id="CP009654">
    <property type="protein sequence ID" value="APC97636.1"/>
    <property type="molecule type" value="Genomic_DNA"/>
</dbReference>
<dbReference type="STRING" id="1542390.KX01_882"/>
<feature type="chain" id="PRO_5009614083" evidence="2">
    <location>
        <begin position="22"/>
        <end position="142"/>
    </location>
</feature>
<feature type="signal peptide" evidence="2">
    <location>
        <begin position="1"/>
        <end position="21"/>
    </location>
</feature>
<evidence type="ECO:0000256" key="2">
    <source>
        <dbReference type="SAM" id="SignalP"/>
    </source>
</evidence>
<dbReference type="OrthoDB" id="9977535at2"/>